<dbReference type="EMBL" id="KL404589">
    <property type="protein sequence ID" value="KEH15186.1"/>
    <property type="molecule type" value="Genomic_DNA"/>
</dbReference>
<accession>A0A072TD58</accession>
<dbReference type="Pfam" id="PF07883">
    <property type="entry name" value="Cupin_2"/>
    <property type="match status" value="1"/>
</dbReference>
<dbReference type="InterPro" id="IPR050807">
    <property type="entry name" value="TransReg_Diox_bact_type"/>
</dbReference>
<dbReference type="PANTHER" id="PTHR46797:SF1">
    <property type="entry name" value="METHYLPHOSPHONATE SYNTHASE"/>
    <property type="match status" value="1"/>
</dbReference>
<dbReference type="Gene3D" id="1.10.260.40">
    <property type="entry name" value="lambda repressor-like DNA-binding domains"/>
    <property type="match status" value="1"/>
</dbReference>
<dbReference type="STRING" id="3880.A0A072TD58"/>
<feature type="domain" description="HTH cro/C1-type" evidence="3">
    <location>
        <begin position="151"/>
        <end position="205"/>
    </location>
</feature>
<dbReference type="AlphaFoldDB" id="A0A072TD58"/>
<dbReference type="InterPro" id="IPR010982">
    <property type="entry name" value="Lambda_DNA-bd_dom_sf"/>
</dbReference>
<organism evidence="4 6">
    <name type="scientific">Medicago truncatula</name>
    <name type="common">Barrel medic</name>
    <name type="synonym">Medicago tribuloides</name>
    <dbReference type="NCBI Taxonomy" id="3880"/>
    <lineage>
        <taxon>Eukaryota</taxon>
        <taxon>Viridiplantae</taxon>
        <taxon>Streptophyta</taxon>
        <taxon>Embryophyta</taxon>
        <taxon>Tracheophyta</taxon>
        <taxon>Spermatophyta</taxon>
        <taxon>Magnoliopsida</taxon>
        <taxon>eudicotyledons</taxon>
        <taxon>Gunneridae</taxon>
        <taxon>Pentapetalae</taxon>
        <taxon>rosids</taxon>
        <taxon>fabids</taxon>
        <taxon>Fabales</taxon>
        <taxon>Fabaceae</taxon>
        <taxon>Papilionoideae</taxon>
        <taxon>50 kb inversion clade</taxon>
        <taxon>NPAAA clade</taxon>
        <taxon>Hologalegina</taxon>
        <taxon>IRL clade</taxon>
        <taxon>Trifolieae</taxon>
        <taxon>Medicago</taxon>
    </lineage>
</organism>
<evidence type="ECO:0000259" key="3">
    <source>
        <dbReference type="PROSITE" id="PS50943"/>
    </source>
</evidence>
<gene>
    <name evidence="4" type="ORF">MTR_1865s0010</name>
</gene>
<dbReference type="Proteomes" id="UP000002051">
    <property type="component" value="Unassembled WGS sequence"/>
</dbReference>
<dbReference type="SUPFAM" id="SSF51182">
    <property type="entry name" value="RmlC-like cupins"/>
    <property type="match status" value="1"/>
</dbReference>
<keyword evidence="1" id="KW-0238">DNA-binding</keyword>
<dbReference type="InterPro" id="IPR014710">
    <property type="entry name" value="RmlC-like_jellyroll"/>
</dbReference>
<dbReference type="GO" id="GO:0006355">
    <property type="term" value="P:regulation of DNA-templated transcription"/>
    <property type="evidence" value="ECO:0000318"/>
    <property type="project" value="GO_Central"/>
</dbReference>
<evidence type="ECO:0000256" key="2">
    <source>
        <dbReference type="SAM" id="MobiDB-lite"/>
    </source>
</evidence>
<feature type="region of interest" description="Disordered" evidence="2">
    <location>
        <begin position="1"/>
        <end position="113"/>
    </location>
</feature>
<evidence type="ECO:0000313" key="5">
    <source>
        <dbReference type="EnsemblPlants" id="KEH15186"/>
    </source>
</evidence>
<proteinExistence type="predicted"/>
<name>A0A072TD58_MEDTR</name>
<dbReference type="HOGENOM" id="CLU_861578_0_0_1"/>
<feature type="compositionally biased region" description="Basic and acidic residues" evidence="2">
    <location>
        <begin position="73"/>
        <end position="101"/>
    </location>
</feature>
<dbReference type="InterPro" id="IPR013096">
    <property type="entry name" value="Cupin_2"/>
</dbReference>
<dbReference type="PANTHER" id="PTHR46797">
    <property type="entry name" value="HTH-TYPE TRANSCRIPTIONAL REGULATOR"/>
    <property type="match status" value="1"/>
</dbReference>
<dbReference type="GO" id="GO:0003677">
    <property type="term" value="F:DNA binding"/>
    <property type="evidence" value="ECO:0007669"/>
    <property type="project" value="UniProtKB-KW"/>
</dbReference>
<reference evidence="4 6" key="2">
    <citation type="journal article" date="2014" name="BMC Genomics">
        <title>An improved genome release (version Mt4.0) for the model legume Medicago truncatula.</title>
        <authorList>
            <person name="Tang H."/>
            <person name="Krishnakumar V."/>
            <person name="Bidwell S."/>
            <person name="Rosen B."/>
            <person name="Chan A."/>
            <person name="Zhou S."/>
            <person name="Gentzbittel L."/>
            <person name="Childs K.L."/>
            <person name="Yandell M."/>
            <person name="Gundlach H."/>
            <person name="Mayer K.F."/>
            <person name="Schwartz D.C."/>
            <person name="Town C.D."/>
        </authorList>
    </citation>
    <scope>GENOME REANNOTATION</scope>
    <source>
        <strain evidence="4">A17</strain>
        <strain evidence="5 6">cv. Jemalong A17</strain>
    </source>
</reference>
<dbReference type="InterPro" id="IPR001387">
    <property type="entry name" value="Cro/C1-type_HTH"/>
</dbReference>
<dbReference type="SMART" id="SM00530">
    <property type="entry name" value="HTH_XRE"/>
    <property type="match status" value="1"/>
</dbReference>
<dbReference type="EnsemblPlants" id="KEH15186">
    <property type="protein sequence ID" value="KEH15186"/>
    <property type="gene ID" value="MTR_1865s0010"/>
</dbReference>
<dbReference type="InterPro" id="IPR011051">
    <property type="entry name" value="RmlC_Cupin_sf"/>
</dbReference>
<reference evidence="4 6" key="1">
    <citation type="journal article" date="2011" name="Nature">
        <title>The Medicago genome provides insight into the evolution of rhizobial symbioses.</title>
        <authorList>
            <person name="Young N.D."/>
            <person name="Debelle F."/>
            <person name="Oldroyd G.E."/>
            <person name="Geurts R."/>
            <person name="Cannon S.B."/>
            <person name="Udvardi M.K."/>
            <person name="Benedito V.A."/>
            <person name="Mayer K.F."/>
            <person name="Gouzy J."/>
            <person name="Schoof H."/>
            <person name="Van de Peer Y."/>
            <person name="Proost S."/>
            <person name="Cook D.R."/>
            <person name="Meyers B.C."/>
            <person name="Spannagl M."/>
            <person name="Cheung F."/>
            <person name="De Mita S."/>
            <person name="Krishnakumar V."/>
            <person name="Gundlach H."/>
            <person name="Zhou S."/>
            <person name="Mudge J."/>
            <person name="Bharti A.K."/>
            <person name="Murray J.D."/>
            <person name="Naoumkina M.A."/>
            <person name="Rosen B."/>
            <person name="Silverstein K.A."/>
            <person name="Tang H."/>
            <person name="Rombauts S."/>
            <person name="Zhao P.X."/>
            <person name="Zhou P."/>
            <person name="Barbe V."/>
            <person name="Bardou P."/>
            <person name="Bechner M."/>
            <person name="Bellec A."/>
            <person name="Berger A."/>
            <person name="Berges H."/>
            <person name="Bidwell S."/>
            <person name="Bisseling T."/>
            <person name="Choisne N."/>
            <person name="Couloux A."/>
            <person name="Denny R."/>
            <person name="Deshpande S."/>
            <person name="Dai X."/>
            <person name="Doyle J.J."/>
            <person name="Dudez A.M."/>
            <person name="Farmer A.D."/>
            <person name="Fouteau S."/>
            <person name="Franken C."/>
            <person name="Gibelin C."/>
            <person name="Gish J."/>
            <person name="Goldstein S."/>
            <person name="Gonzalez A.J."/>
            <person name="Green P.J."/>
            <person name="Hallab A."/>
            <person name="Hartog M."/>
            <person name="Hua A."/>
            <person name="Humphray S.J."/>
            <person name="Jeong D.H."/>
            <person name="Jing Y."/>
            <person name="Jocker A."/>
            <person name="Kenton S.M."/>
            <person name="Kim D.J."/>
            <person name="Klee K."/>
            <person name="Lai H."/>
            <person name="Lang C."/>
            <person name="Lin S."/>
            <person name="Macmil S.L."/>
            <person name="Magdelenat G."/>
            <person name="Matthews L."/>
            <person name="McCorrison J."/>
            <person name="Monaghan E.L."/>
            <person name="Mun J.H."/>
            <person name="Najar F.Z."/>
            <person name="Nicholson C."/>
            <person name="Noirot C."/>
            <person name="O'Bleness M."/>
            <person name="Paule C.R."/>
            <person name="Poulain J."/>
            <person name="Prion F."/>
            <person name="Qin B."/>
            <person name="Qu C."/>
            <person name="Retzel E.F."/>
            <person name="Riddle C."/>
            <person name="Sallet E."/>
            <person name="Samain S."/>
            <person name="Samson N."/>
            <person name="Sanders I."/>
            <person name="Saurat O."/>
            <person name="Scarpelli C."/>
            <person name="Schiex T."/>
            <person name="Segurens B."/>
            <person name="Severin A.J."/>
            <person name="Sherrier D.J."/>
            <person name="Shi R."/>
            <person name="Sims S."/>
            <person name="Singer S.R."/>
            <person name="Sinharoy S."/>
            <person name="Sterck L."/>
            <person name="Viollet A."/>
            <person name="Wang B.B."/>
            <person name="Wang K."/>
            <person name="Wang M."/>
            <person name="Wang X."/>
            <person name="Warfsmann J."/>
            <person name="Weissenbach J."/>
            <person name="White D.D."/>
            <person name="White J.D."/>
            <person name="Wiley G.B."/>
            <person name="Wincker P."/>
            <person name="Xing Y."/>
            <person name="Yang L."/>
            <person name="Yao Z."/>
            <person name="Ying F."/>
            <person name="Zhai J."/>
            <person name="Zhou L."/>
            <person name="Zuber A."/>
            <person name="Denarie J."/>
            <person name="Dixon R.A."/>
            <person name="May G.D."/>
            <person name="Schwartz D.C."/>
            <person name="Rogers J."/>
            <person name="Quetier F."/>
            <person name="Town C.D."/>
            <person name="Roe B.A."/>
        </authorList>
    </citation>
    <scope>NUCLEOTIDE SEQUENCE [LARGE SCALE GENOMIC DNA]</scope>
    <source>
        <strain evidence="4">A17</strain>
        <strain evidence="5 6">cv. Jemalong A17</strain>
    </source>
</reference>
<dbReference type="PROSITE" id="PS50943">
    <property type="entry name" value="HTH_CROC1"/>
    <property type="match status" value="1"/>
</dbReference>
<protein>
    <submittedName>
        <fullName evidence="4">XRE family transcriptional regulator</fullName>
    </submittedName>
</protein>
<dbReference type="CDD" id="cd02209">
    <property type="entry name" value="cupin_XRE_C"/>
    <property type="match status" value="1"/>
</dbReference>
<evidence type="ECO:0000313" key="4">
    <source>
        <dbReference type="EMBL" id="KEH15186.1"/>
    </source>
</evidence>
<dbReference type="SUPFAM" id="SSF47413">
    <property type="entry name" value="lambda repressor-like DNA-binding domains"/>
    <property type="match status" value="1"/>
</dbReference>
<sequence>MAQRPGTARECRIARRSSRSSRTLPRSPCRRRSACVRTSSRRTGPSPACWQARSVSGRRRSASSATSSTCREAGGRAGDRHLARPDEPLTERTMRHDHRESMSISSANGRRRCENRESRNIECPPRDHGFRRYAVALNAHCDRVDRGSVFIKQFRLRLKLTLDVTAAAAGISKPFLSQIERGRAMPSIATLVGIAKALGVTIDHFVGASPDMPPACQCESLQHCGVESLASAFAQLSHLASGTKLDARLFRIPRGRATPEAAPYAGEAFVYVMNGELELTLEDRTVVLKAGDAAHYESTPTQVWSNATNEEAVIVWVGAPTGA</sequence>
<dbReference type="Gene3D" id="2.60.120.10">
    <property type="entry name" value="Jelly Rolls"/>
    <property type="match status" value="1"/>
</dbReference>
<evidence type="ECO:0000256" key="1">
    <source>
        <dbReference type="ARBA" id="ARBA00023125"/>
    </source>
</evidence>
<dbReference type="GO" id="GO:0003700">
    <property type="term" value="F:DNA-binding transcription factor activity"/>
    <property type="evidence" value="ECO:0000318"/>
    <property type="project" value="GO_Central"/>
</dbReference>
<reference evidence="5" key="3">
    <citation type="submission" date="2015-06" db="UniProtKB">
        <authorList>
            <consortium name="EnsemblPlants"/>
        </authorList>
    </citation>
    <scope>IDENTIFICATION</scope>
    <source>
        <strain evidence="5">cv. Jemalong A17</strain>
    </source>
</reference>
<keyword evidence="6" id="KW-1185">Reference proteome</keyword>
<dbReference type="CDD" id="cd00093">
    <property type="entry name" value="HTH_XRE"/>
    <property type="match status" value="1"/>
</dbReference>
<dbReference type="Pfam" id="PF01381">
    <property type="entry name" value="HTH_3"/>
    <property type="match status" value="1"/>
</dbReference>
<evidence type="ECO:0000313" key="6">
    <source>
        <dbReference type="Proteomes" id="UP000002051"/>
    </source>
</evidence>